<sequence length="279" mass="30092">MTIVNNCRGVLLLLATSPVATGCAFAQSGMGRPAGHPPLHYLSDDRQLLDGELSQTCTIDMCYYADPTNTSVTNHMPNCGNPGYQPCSDYHGLKNTAGFASSLDSLAAFYKEDLCYWAYQTFPPPQDMETLSYNITDADTDTIFQLGTMANDRYHSLIGNGVMAGGLSTSGTILTTNLCERGVLSGNRCDPKILNQEGPVPAAIQIIRIAAGTAEEVVSNITAWRALPSLHEPNIKWASSDSRGWGYSSELKFKVVRCSDIPESIGLLERTPLVALCPS</sequence>
<reference evidence="3" key="1">
    <citation type="journal article" date="2023" name="Commun. Biol.">
        <title>Genome analysis of Parmales, the sister group of diatoms, reveals the evolutionary specialization of diatoms from phago-mixotrophs to photoautotrophs.</title>
        <authorList>
            <person name="Ban H."/>
            <person name="Sato S."/>
            <person name="Yoshikawa S."/>
            <person name="Yamada K."/>
            <person name="Nakamura Y."/>
            <person name="Ichinomiya M."/>
            <person name="Sato N."/>
            <person name="Blanc-Mathieu R."/>
            <person name="Endo H."/>
            <person name="Kuwata A."/>
            <person name="Ogata H."/>
        </authorList>
    </citation>
    <scope>NUCLEOTIDE SEQUENCE [LARGE SCALE GENOMIC DNA]</scope>
    <source>
        <strain evidence="3">NIES 3700</strain>
    </source>
</reference>
<evidence type="ECO:0000313" key="2">
    <source>
        <dbReference type="EMBL" id="GMH64235.1"/>
    </source>
</evidence>
<comment type="caution">
    <text evidence="2">The sequence shown here is derived from an EMBL/GenBank/DDBJ whole genome shotgun (WGS) entry which is preliminary data.</text>
</comment>
<organism evidence="2 3">
    <name type="scientific">Triparma laevis f. longispina</name>
    <dbReference type="NCBI Taxonomy" id="1714387"/>
    <lineage>
        <taxon>Eukaryota</taxon>
        <taxon>Sar</taxon>
        <taxon>Stramenopiles</taxon>
        <taxon>Ochrophyta</taxon>
        <taxon>Bolidophyceae</taxon>
        <taxon>Parmales</taxon>
        <taxon>Triparmaceae</taxon>
        <taxon>Triparma</taxon>
    </lineage>
</organism>
<keyword evidence="3" id="KW-1185">Reference proteome</keyword>
<accession>A0A9W7E3U4</accession>
<feature type="chain" id="PRO_5040745437" evidence="1">
    <location>
        <begin position="23"/>
        <end position="279"/>
    </location>
</feature>
<dbReference type="AlphaFoldDB" id="A0A9W7E3U4"/>
<feature type="signal peptide" evidence="1">
    <location>
        <begin position="1"/>
        <end position="22"/>
    </location>
</feature>
<name>A0A9W7E3U4_9STRA</name>
<dbReference type="Proteomes" id="UP001165122">
    <property type="component" value="Unassembled WGS sequence"/>
</dbReference>
<protein>
    <submittedName>
        <fullName evidence="2">Uncharacterized protein</fullName>
    </submittedName>
</protein>
<keyword evidence="1" id="KW-0732">Signal</keyword>
<gene>
    <name evidence="2" type="ORF">TrLO_g14586</name>
</gene>
<proteinExistence type="predicted"/>
<dbReference type="OrthoDB" id="10323349at2759"/>
<evidence type="ECO:0000313" key="3">
    <source>
        <dbReference type="Proteomes" id="UP001165122"/>
    </source>
</evidence>
<dbReference type="EMBL" id="BRXW01000541">
    <property type="protein sequence ID" value="GMH64235.1"/>
    <property type="molecule type" value="Genomic_DNA"/>
</dbReference>
<evidence type="ECO:0000256" key="1">
    <source>
        <dbReference type="SAM" id="SignalP"/>
    </source>
</evidence>